<comment type="caution">
    <text evidence="1">The sequence shown here is derived from an EMBL/GenBank/DDBJ whole genome shotgun (WGS) entry which is preliminary data.</text>
</comment>
<dbReference type="EMBL" id="ADZU01000030">
    <property type="protein sequence ID" value="EFS91946.1"/>
    <property type="molecule type" value="Genomic_DNA"/>
</dbReference>
<accession>A0ABN0C416</accession>
<evidence type="ECO:0000313" key="1">
    <source>
        <dbReference type="EMBL" id="EFS91946.1"/>
    </source>
</evidence>
<sequence length="52" mass="5595">MTTSLGWRSSGAVLCCRGYLVKGLVVTNAVSIVAKVDPWSSGHFVEKVVDDR</sequence>
<protein>
    <submittedName>
        <fullName evidence="1">Uncharacterized protein</fullName>
    </submittedName>
</protein>
<reference evidence="1" key="1">
    <citation type="submission" date="2010-08" db="EMBL/GenBank/DDBJ databases">
        <authorList>
            <person name="Weinstock G."/>
            <person name="Sodergren E."/>
            <person name="Clifton S."/>
            <person name="Fulton L."/>
            <person name="Fulton B."/>
            <person name="Courtney L."/>
            <person name="Fronick C."/>
            <person name="Harrison M."/>
            <person name="Strong C."/>
            <person name="Farmer C."/>
            <person name="Delahaunty K."/>
            <person name="Markovic C."/>
            <person name="Hall O."/>
            <person name="Minx P."/>
            <person name="Tomlinson C."/>
            <person name="Mitreva M."/>
            <person name="Hou S."/>
            <person name="Chen J."/>
            <person name="Wollam A."/>
            <person name="Pepin K.H."/>
            <person name="Johnson M."/>
            <person name="Bhonagiri V."/>
            <person name="Zhang X."/>
            <person name="Suruliraj S."/>
            <person name="Warren W."/>
            <person name="Chinwalla A."/>
            <person name="Mardis E.R."/>
            <person name="Wilson R.K."/>
        </authorList>
    </citation>
    <scope>NUCLEOTIDE SEQUENCE [LARGE SCALE GENOMIC DNA]</scope>
    <source>
        <strain evidence="1">HL044PA1</strain>
    </source>
</reference>
<dbReference type="Proteomes" id="UP000003179">
    <property type="component" value="Unassembled WGS sequence"/>
</dbReference>
<name>A0ABN0C416_9ACTN</name>
<proteinExistence type="predicted"/>
<dbReference type="RefSeq" id="WP_002533804.1">
    <property type="nucleotide sequence ID" value="NZ_GL383186.1"/>
</dbReference>
<gene>
    <name evidence="1" type="ORF">HMPREF9607_01812</name>
</gene>
<keyword evidence="2" id="KW-1185">Reference proteome</keyword>
<organism evidence="1 2">
    <name type="scientific">Cutibacterium modestum HL044PA1</name>
    <dbReference type="NCBI Taxonomy" id="765109"/>
    <lineage>
        <taxon>Bacteria</taxon>
        <taxon>Bacillati</taxon>
        <taxon>Actinomycetota</taxon>
        <taxon>Actinomycetes</taxon>
        <taxon>Propionibacteriales</taxon>
        <taxon>Propionibacteriaceae</taxon>
        <taxon>Cutibacterium</taxon>
        <taxon>Cutibacterium modestum</taxon>
    </lineage>
</organism>
<evidence type="ECO:0000313" key="2">
    <source>
        <dbReference type="Proteomes" id="UP000003179"/>
    </source>
</evidence>